<accession>A0ACA9L761</accession>
<dbReference type="Proteomes" id="UP000789860">
    <property type="component" value="Unassembled WGS sequence"/>
</dbReference>
<protein>
    <submittedName>
        <fullName evidence="1">11649_t:CDS:1</fullName>
    </submittedName>
</protein>
<dbReference type="EMBL" id="CAJVPM010004243">
    <property type="protein sequence ID" value="CAG8510958.1"/>
    <property type="molecule type" value="Genomic_DNA"/>
</dbReference>
<sequence length="185" mass="21889">MLEENEPELIGFFDKLVEALILITRSFYNQEEAKKSIVSFCYLFACLKNKFANSYKLDIELHLASAETSYKDIDILANTELIVLSKTIFYLFLELSKFDNIDNLTIHLYNDTILEHKDERSMQNLKLVDFKELELYSFDNYAKVLKIIINIPLLNNYLNQNIISIITNWPRQLFIRKIITYLKIQ</sequence>
<evidence type="ECO:0000313" key="1">
    <source>
        <dbReference type="EMBL" id="CAG8510958.1"/>
    </source>
</evidence>
<gene>
    <name evidence="1" type="ORF">SCALOS_LOCUS3656</name>
</gene>
<comment type="caution">
    <text evidence="1">The sequence shown here is derived from an EMBL/GenBank/DDBJ whole genome shotgun (WGS) entry which is preliminary data.</text>
</comment>
<name>A0ACA9L761_9GLOM</name>
<reference evidence="1" key="1">
    <citation type="submission" date="2021-06" db="EMBL/GenBank/DDBJ databases">
        <authorList>
            <person name="Kallberg Y."/>
            <person name="Tangrot J."/>
            <person name="Rosling A."/>
        </authorList>
    </citation>
    <scope>NUCLEOTIDE SEQUENCE</scope>
    <source>
        <strain evidence="1">AU212A</strain>
    </source>
</reference>
<organism evidence="1 2">
    <name type="scientific">Scutellospora calospora</name>
    <dbReference type="NCBI Taxonomy" id="85575"/>
    <lineage>
        <taxon>Eukaryota</taxon>
        <taxon>Fungi</taxon>
        <taxon>Fungi incertae sedis</taxon>
        <taxon>Mucoromycota</taxon>
        <taxon>Glomeromycotina</taxon>
        <taxon>Glomeromycetes</taxon>
        <taxon>Diversisporales</taxon>
        <taxon>Gigasporaceae</taxon>
        <taxon>Scutellospora</taxon>
    </lineage>
</organism>
<proteinExistence type="predicted"/>
<evidence type="ECO:0000313" key="2">
    <source>
        <dbReference type="Proteomes" id="UP000789860"/>
    </source>
</evidence>
<keyword evidence="2" id="KW-1185">Reference proteome</keyword>